<dbReference type="AlphaFoldDB" id="A0A8J3J515"/>
<name>A0A8J3J515_9ACTN</name>
<reference evidence="1" key="1">
    <citation type="submission" date="2021-01" db="EMBL/GenBank/DDBJ databases">
        <title>Whole genome shotgun sequence of Actinocatenispora rupis NBRC 107355.</title>
        <authorList>
            <person name="Komaki H."/>
            <person name="Tamura T."/>
        </authorList>
    </citation>
    <scope>NUCLEOTIDE SEQUENCE</scope>
    <source>
        <strain evidence="1">NBRC 107355</strain>
    </source>
</reference>
<dbReference type="EMBL" id="BOMB01000030">
    <property type="protein sequence ID" value="GID14273.1"/>
    <property type="molecule type" value="Genomic_DNA"/>
</dbReference>
<keyword evidence="2" id="KW-1185">Reference proteome</keyword>
<evidence type="ECO:0000313" key="2">
    <source>
        <dbReference type="Proteomes" id="UP000612808"/>
    </source>
</evidence>
<dbReference type="InterPro" id="IPR035959">
    <property type="entry name" value="RutC-like_sf"/>
</dbReference>
<dbReference type="PANTHER" id="PTHR11803:SF39">
    <property type="entry name" value="2-IMINOBUTANOATE_2-IMINOPROPANOATE DEAMINASE"/>
    <property type="match status" value="1"/>
</dbReference>
<dbReference type="SUPFAM" id="SSF55298">
    <property type="entry name" value="YjgF-like"/>
    <property type="match status" value="1"/>
</dbReference>
<dbReference type="CDD" id="cd00448">
    <property type="entry name" value="YjgF_YER057c_UK114_family"/>
    <property type="match status" value="1"/>
</dbReference>
<sequence length="128" mass="13514">MANKQALRTDDAPAPAGGYSQGIAAGGFVYTAGMGPIDAATGKVVGEDVATQTRQVMANLAAVLAQRNLTFEHVVKATVHLQELHRDFADFDAAYRESFAGTTPPVRTTVGSDLNDILVEIDFVAYEG</sequence>
<dbReference type="RefSeq" id="WP_203662083.1">
    <property type="nucleotide sequence ID" value="NZ_BAAAZM010000001.1"/>
</dbReference>
<comment type="caution">
    <text evidence="1">The sequence shown here is derived from an EMBL/GenBank/DDBJ whole genome shotgun (WGS) entry which is preliminary data.</text>
</comment>
<proteinExistence type="predicted"/>
<protein>
    <submittedName>
        <fullName evidence="1">Reactive intermediate/imine deaminase</fullName>
    </submittedName>
</protein>
<accession>A0A8J3J515</accession>
<dbReference type="InterPro" id="IPR006175">
    <property type="entry name" value="YjgF/YER057c/UK114"/>
</dbReference>
<dbReference type="GO" id="GO:0019239">
    <property type="term" value="F:deaminase activity"/>
    <property type="evidence" value="ECO:0007669"/>
    <property type="project" value="TreeGrafter"/>
</dbReference>
<dbReference type="Pfam" id="PF01042">
    <property type="entry name" value="Ribonuc_L-PSP"/>
    <property type="match status" value="1"/>
</dbReference>
<dbReference type="PANTHER" id="PTHR11803">
    <property type="entry name" value="2-IMINOBUTANOATE/2-IMINOPROPANOATE DEAMINASE RIDA"/>
    <property type="match status" value="1"/>
</dbReference>
<dbReference type="Proteomes" id="UP000612808">
    <property type="component" value="Unassembled WGS sequence"/>
</dbReference>
<dbReference type="GO" id="GO:0005829">
    <property type="term" value="C:cytosol"/>
    <property type="evidence" value="ECO:0007669"/>
    <property type="project" value="TreeGrafter"/>
</dbReference>
<evidence type="ECO:0000313" key="1">
    <source>
        <dbReference type="EMBL" id="GID14273.1"/>
    </source>
</evidence>
<organism evidence="1 2">
    <name type="scientific">Actinocatenispora rupis</name>
    <dbReference type="NCBI Taxonomy" id="519421"/>
    <lineage>
        <taxon>Bacteria</taxon>
        <taxon>Bacillati</taxon>
        <taxon>Actinomycetota</taxon>
        <taxon>Actinomycetes</taxon>
        <taxon>Micromonosporales</taxon>
        <taxon>Micromonosporaceae</taxon>
        <taxon>Actinocatenispora</taxon>
    </lineage>
</organism>
<gene>
    <name evidence="1" type="ORF">Aru02nite_51620</name>
</gene>
<dbReference type="Gene3D" id="3.30.1330.40">
    <property type="entry name" value="RutC-like"/>
    <property type="match status" value="1"/>
</dbReference>